<dbReference type="InterPro" id="IPR004358">
    <property type="entry name" value="Sig_transdc_His_kin-like_C"/>
</dbReference>
<dbReference type="InterPro" id="IPR036890">
    <property type="entry name" value="HATPase_C_sf"/>
</dbReference>
<dbReference type="PROSITE" id="PS50109">
    <property type="entry name" value="HIS_KIN"/>
    <property type="match status" value="1"/>
</dbReference>
<evidence type="ECO:0000256" key="6">
    <source>
        <dbReference type="ARBA" id="ARBA00022840"/>
    </source>
</evidence>
<accession>A0A1F6GPB4</accession>
<reference evidence="9 10" key="1">
    <citation type="journal article" date="2016" name="Nat. Commun.">
        <title>Thousands of microbial genomes shed light on interconnected biogeochemical processes in an aquifer system.</title>
        <authorList>
            <person name="Anantharaman K."/>
            <person name="Brown C.T."/>
            <person name="Hug L.A."/>
            <person name="Sharon I."/>
            <person name="Castelle C.J."/>
            <person name="Probst A.J."/>
            <person name="Thomas B.C."/>
            <person name="Singh A."/>
            <person name="Wilkins M.J."/>
            <person name="Karaoz U."/>
            <person name="Brodie E.L."/>
            <person name="Williams K.H."/>
            <person name="Hubbard S.S."/>
            <person name="Banfield J.F."/>
        </authorList>
    </citation>
    <scope>NUCLEOTIDE SEQUENCE [LARGE SCALE GENOMIC DNA]</scope>
</reference>
<dbReference type="AlphaFoldDB" id="A0A1F6GPB4"/>
<dbReference type="PRINTS" id="PR00344">
    <property type="entry name" value="BCTRLSENSOR"/>
</dbReference>
<comment type="caution">
    <text evidence="9">The sequence shown here is derived from an EMBL/GenBank/DDBJ whole genome shotgun (WGS) entry which is preliminary data.</text>
</comment>
<evidence type="ECO:0000313" key="9">
    <source>
        <dbReference type="EMBL" id="OGG99938.1"/>
    </source>
</evidence>
<sequence length="411" mass="46184">MALFEPKEEMKPERFEDQVKIHIGAQFSKFLQQLDSQLLLGIMPQNILMELSFYNFSNAITACFFTDRQLKVQAVNPTFQKLFSSQGPLEGRSLTRLFAELGIAPVAIEDFKAQLQEKRFAQIPQIEIVKEGSTRYYSLFSTFTQFKKQRSLYGIQGQFIDRTQEVLLKKRQDALAGQIRHDMKNRIAASMMGSQAALAEWGFLKNSVSLPPEMADFMENLITSLEEIQSNSDYLNKLVLQMLDVSKLQAGSLSLKPSRFDLNGALTQVFSALRPQQTARGLQVSQPEAPFEIEADFVQISRVLENYHSNAIKYAKNSIFWSIEAQGESVLVRVADDGEGIPQEYLTRIFDPFFQVPGKDKAGSTGLGLDSVRELVNLHGGETWAESEGPGLGSRFHIRLPLTQAKGTHGN</sequence>
<keyword evidence="7" id="KW-0902">Two-component regulatory system</keyword>
<dbReference type="CDD" id="cd00075">
    <property type="entry name" value="HATPase"/>
    <property type="match status" value="1"/>
</dbReference>
<organism evidence="9 10">
    <name type="scientific">Candidatus Lambdaproteobacteria bacterium RIFOXYD2_FULL_56_26</name>
    <dbReference type="NCBI Taxonomy" id="1817773"/>
    <lineage>
        <taxon>Bacteria</taxon>
        <taxon>Pseudomonadati</taxon>
        <taxon>Pseudomonadota</taxon>
        <taxon>Candidatus Lambdaproteobacteria</taxon>
    </lineage>
</organism>
<dbReference type="GO" id="GO:0005524">
    <property type="term" value="F:ATP binding"/>
    <property type="evidence" value="ECO:0007669"/>
    <property type="project" value="UniProtKB-KW"/>
</dbReference>
<evidence type="ECO:0000259" key="8">
    <source>
        <dbReference type="PROSITE" id="PS50109"/>
    </source>
</evidence>
<dbReference type="GO" id="GO:0007234">
    <property type="term" value="P:osmosensory signaling via phosphorelay pathway"/>
    <property type="evidence" value="ECO:0007669"/>
    <property type="project" value="TreeGrafter"/>
</dbReference>
<dbReference type="InterPro" id="IPR005467">
    <property type="entry name" value="His_kinase_dom"/>
</dbReference>
<proteinExistence type="predicted"/>
<evidence type="ECO:0000256" key="2">
    <source>
        <dbReference type="ARBA" id="ARBA00012438"/>
    </source>
</evidence>
<dbReference type="Gene3D" id="3.30.450.20">
    <property type="entry name" value="PAS domain"/>
    <property type="match status" value="1"/>
</dbReference>
<dbReference type="Proteomes" id="UP000177583">
    <property type="component" value="Unassembled WGS sequence"/>
</dbReference>
<dbReference type="EC" id="2.7.13.3" evidence="2"/>
<dbReference type="GO" id="GO:0030295">
    <property type="term" value="F:protein kinase activator activity"/>
    <property type="evidence" value="ECO:0007669"/>
    <property type="project" value="TreeGrafter"/>
</dbReference>
<comment type="catalytic activity">
    <reaction evidence="1">
        <text>ATP + protein L-histidine = ADP + protein N-phospho-L-histidine.</text>
        <dbReference type="EC" id="2.7.13.3"/>
    </reaction>
</comment>
<dbReference type="EMBL" id="MFNF01000052">
    <property type="protein sequence ID" value="OGG99938.1"/>
    <property type="molecule type" value="Genomic_DNA"/>
</dbReference>
<name>A0A1F6GPB4_9PROT</name>
<dbReference type="Gene3D" id="3.30.565.10">
    <property type="entry name" value="Histidine kinase-like ATPase, C-terminal domain"/>
    <property type="match status" value="1"/>
</dbReference>
<dbReference type="SMART" id="SM00387">
    <property type="entry name" value="HATPase_c"/>
    <property type="match status" value="1"/>
</dbReference>
<gene>
    <name evidence="9" type="ORF">A2557_01485</name>
</gene>
<evidence type="ECO:0000313" key="10">
    <source>
        <dbReference type="Proteomes" id="UP000177583"/>
    </source>
</evidence>
<evidence type="ECO:0000256" key="5">
    <source>
        <dbReference type="ARBA" id="ARBA00022777"/>
    </source>
</evidence>
<dbReference type="GO" id="GO:0004673">
    <property type="term" value="F:protein histidine kinase activity"/>
    <property type="evidence" value="ECO:0007669"/>
    <property type="project" value="UniProtKB-EC"/>
</dbReference>
<keyword evidence="3" id="KW-0808">Transferase</keyword>
<protein>
    <recommendedName>
        <fullName evidence="2">histidine kinase</fullName>
        <ecNumber evidence="2">2.7.13.3</ecNumber>
    </recommendedName>
</protein>
<dbReference type="Gene3D" id="1.10.287.130">
    <property type="match status" value="1"/>
</dbReference>
<evidence type="ECO:0000256" key="1">
    <source>
        <dbReference type="ARBA" id="ARBA00000085"/>
    </source>
</evidence>
<dbReference type="PANTHER" id="PTHR42878:SF7">
    <property type="entry name" value="SENSOR HISTIDINE KINASE GLRK"/>
    <property type="match status" value="1"/>
</dbReference>
<evidence type="ECO:0000256" key="7">
    <source>
        <dbReference type="ARBA" id="ARBA00023012"/>
    </source>
</evidence>
<evidence type="ECO:0000256" key="4">
    <source>
        <dbReference type="ARBA" id="ARBA00022741"/>
    </source>
</evidence>
<dbReference type="Pfam" id="PF02518">
    <property type="entry name" value="HATPase_c"/>
    <property type="match status" value="1"/>
</dbReference>
<keyword evidence="4" id="KW-0547">Nucleotide-binding</keyword>
<dbReference type="InterPro" id="IPR050351">
    <property type="entry name" value="BphY/WalK/GraS-like"/>
</dbReference>
<keyword evidence="5" id="KW-0418">Kinase</keyword>
<keyword evidence="6" id="KW-0067">ATP-binding</keyword>
<dbReference type="GO" id="GO:0000156">
    <property type="term" value="F:phosphorelay response regulator activity"/>
    <property type="evidence" value="ECO:0007669"/>
    <property type="project" value="TreeGrafter"/>
</dbReference>
<dbReference type="SUPFAM" id="SSF55874">
    <property type="entry name" value="ATPase domain of HSP90 chaperone/DNA topoisomerase II/histidine kinase"/>
    <property type="match status" value="1"/>
</dbReference>
<feature type="domain" description="Histidine kinase" evidence="8">
    <location>
        <begin position="178"/>
        <end position="404"/>
    </location>
</feature>
<dbReference type="InterPro" id="IPR003594">
    <property type="entry name" value="HATPase_dom"/>
</dbReference>
<evidence type="ECO:0000256" key="3">
    <source>
        <dbReference type="ARBA" id="ARBA00022679"/>
    </source>
</evidence>
<dbReference type="PANTHER" id="PTHR42878">
    <property type="entry name" value="TWO-COMPONENT HISTIDINE KINASE"/>
    <property type="match status" value="1"/>
</dbReference>